<evidence type="ECO:0000256" key="10">
    <source>
        <dbReference type="ARBA" id="ARBA00023157"/>
    </source>
</evidence>
<proteinExistence type="predicted"/>
<dbReference type="SUPFAM" id="SSF49854">
    <property type="entry name" value="Spermadhesin, CUB domain"/>
    <property type="match status" value="3"/>
</dbReference>
<feature type="domain" description="CUB" evidence="19">
    <location>
        <begin position="413"/>
        <end position="525"/>
    </location>
</feature>
<evidence type="ECO:0000256" key="13">
    <source>
        <dbReference type="PIRSR" id="PIRSR001199-1"/>
    </source>
</evidence>
<feature type="region of interest" description="Disordered" evidence="18">
    <location>
        <begin position="71"/>
        <end position="99"/>
    </location>
</feature>
<evidence type="ECO:0000256" key="1">
    <source>
        <dbReference type="ARBA" id="ARBA00011245"/>
    </source>
</evidence>
<evidence type="ECO:0000256" key="15">
    <source>
        <dbReference type="PROSITE-ProRule" id="PRU00076"/>
    </source>
</evidence>
<dbReference type="GO" id="GO:0005509">
    <property type="term" value="F:calcium ion binding"/>
    <property type="evidence" value="ECO:0007669"/>
    <property type="project" value="InterPro"/>
</dbReference>
<keyword evidence="3 16" id="KW-0645">Protease</keyword>
<dbReference type="SUPFAM" id="SSF55486">
    <property type="entry name" value="Metalloproteases ('zincins'), catalytic domain"/>
    <property type="match status" value="1"/>
</dbReference>
<feature type="binding site" evidence="14 16">
    <location>
        <position position="198"/>
    </location>
    <ligand>
        <name>Zn(2+)</name>
        <dbReference type="ChEBI" id="CHEBI:29105"/>
        <note>catalytic</note>
    </ligand>
</feature>
<keyword evidence="5 17" id="KW-0732">Signal</keyword>
<dbReference type="Pfam" id="PF01400">
    <property type="entry name" value="Astacin"/>
    <property type="match status" value="1"/>
</dbReference>
<feature type="signal peptide" evidence="17">
    <location>
        <begin position="1"/>
        <end position="26"/>
    </location>
</feature>
<evidence type="ECO:0000313" key="23">
    <source>
        <dbReference type="Proteomes" id="UP000054359"/>
    </source>
</evidence>
<gene>
    <name evidence="22" type="ORF">X975_14460</name>
</gene>
<evidence type="ECO:0000256" key="7">
    <source>
        <dbReference type="ARBA" id="ARBA00022801"/>
    </source>
</evidence>
<dbReference type="InterPro" id="IPR015446">
    <property type="entry name" value="BMP_1/tolloid-like"/>
</dbReference>
<evidence type="ECO:0000256" key="9">
    <source>
        <dbReference type="ARBA" id="ARBA00023049"/>
    </source>
</evidence>
<keyword evidence="9 16" id="KW-0482">Metalloprotease</keyword>
<dbReference type="InterPro" id="IPR000859">
    <property type="entry name" value="CUB_dom"/>
</dbReference>
<dbReference type="Pfam" id="PF07645">
    <property type="entry name" value="EGF_CA"/>
    <property type="match status" value="1"/>
</dbReference>
<dbReference type="SMART" id="SM00181">
    <property type="entry name" value="EGF"/>
    <property type="match status" value="1"/>
</dbReference>
<evidence type="ECO:0000256" key="8">
    <source>
        <dbReference type="ARBA" id="ARBA00022833"/>
    </source>
</evidence>
<feature type="domain" description="CUB" evidence="19">
    <location>
        <begin position="300"/>
        <end position="412"/>
    </location>
</feature>
<dbReference type="InterPro" id="IPR035914">
    <property type="entry name" value="Sperma_CUB_dom_sf"/>
</dbReference>
<feature type="non-terminal residue" evidence="22">
    <location>
        <position position="667"/>
    </location>
</feature>
<dbReference type="CDD" id="cd00041">
    <property type="entry name" value="CUB"/>
    <property type="match status" value="3"/>
</dbReference>
<accession>A0A087T486</accession>
<keyword evidence="2 15" id="KW-0245">EGF-like domain</keyword>
<comment type="subunit">
    <text evidence="1">Monomer.</text>
</comment>
<evidence type="ECO:0000259" key="20">
    <source>
        <dbReference type="PROSITE" id="PS50026"/>
    </source>
</evidence>
<evidence type="ECO:0000313" key="22">
    <source>
        <dbReference type="EMBL" id="KFM59925.1"/>
    </source>
</evidence>
<dbReference type="PROSITE" id="PS51864">
    <property type="entry name" value="ASTACIN"/>
    <property type="match status" value="1"/>
</dbReference>
<dbReference type="InterPro" id="IPR001506">
    <property type="entry name" value="Peptidase_M12A"/>
</dbReference>
<feature type="chain" id="PRO_5005106659" description="Metalloendopeptidase" evidence="17">
    <location>
        <begin position="27"/>
        <end position="667"/>
    </location>
</feature>
<feature type="disulfide bond" evidence="16">
    <location>
        <begin position="142"/>
        <end position="297"/>
    </location>
</feature>
<dbReference type="EC" id="3.4.24.-" evidence="17"/>
<dbReference type="GO" id="GO:0009953">
    <property type="term" value="P:dorsal/ventral pattern formation"/>
    <property type="evidence" value="ECO:0007669"/>
    <property type="project" value="TreeGrafter"/>
</dbReference>
<dbReference type="InterPro" id="IPR018097">
    <property type="entry name" value="EGF_Ca-bd_CS"/>
</dbReference>
<dbReference type="PANTHER" id="PTHR10127">
    <property type="entry name" value="DISCOIDIN, CUB, EGF, LAMININ , AND ZINC METALLOPROTEASE DOMAIN CONTAINING"/>
    <property type="match status" value="1"/>
</dbReference>
<evidence type="ECO:0000256" key="6">
    <source>
        <dbReference type="ARBA" id="ARBA00022737"/>
    </source>
</evidence>
<dbReference type="InterPro" id="IPR000742">
    <property type="entry name" value="EGF"/>
</dbReference>
<keyword evidence="8 14" id="KW-0862">Zinc</keyword>
<dbReference type="PROSITE" id="PS01186">
    <property type="entry name" value="EGF_2"/>
    <property type="match status" value="1"/>
</dbReference>
<dbReference type="Gene3D" id="3.40.390.10">
    <property type="entry name" value="Collagenase (Catalytic Domain)"/>
    <property type="match status" value="1"/>
</dbReference>
<evidence type="ECO:0000256" key="18">
    <source>
        <dbReference type="SAM" id="MobiDB-lite"/>
    </source>
</evidence>
<name>A0A087T486_STEMI</name>
<evidence type="ECO:0000259" key="19">
    <source>
        <dbReference type="PROSITE" id="PS01180"/>
    </source>
</evidence>
<dbReference type="InterPro" id="IPR049883">
    <property type="entry name" value="NOTCH1_EGF-like"/>
</dbReference>
<dbReference type="STRING" id="407821.A0A087T486"/>
<dbReference type="Proteomes" id="UP000054359">
    <property type="component" value="Unassembled WGS sequence"/>
</dbReference>
<dbReference type="SMART" id="SM00235">
    <property type="entry name" value="ZnMc"/>
    <property type="match status" value="1"/>
</dbReference>
<feature type="compositionally biased region" description="Basic residues" evidence="18">
    <location>
        <begin position="74"/>
        <end position="99"/>
    </location>
</feature>
<feature type="disulfide bond" evidence="16">
    <location>
        <begin position="164"/>
        <end position="186"/>
    </location>
</feature>
<keyword evidence="6" id="KW-0677">Repeat</keyword>
<dbReference type="InterPro" id="IPR024079">
    <property type="entry name" value="MetalloPept_cat_dom_sf"/>
</dbReference>
<keyword evidence="23" id="KW-1185">Reference proteome</keyword>
<dbReference type="PROSITE" id="PS01180">
    <property type="entry name" value="CUB"/>
    <property type="match status" value="3"/>
</dbReference>
<evidence type="ECO:0000256" key="2">
    <source>
        <dbReference type="ARBA" id="ARBA00022536"/>
    </source>
</evidence>
<evidence type="ECO:0000256" key="14">
    <source>
        <dbReference type="PIRSR" id="PIRSR001199-2"/>
    </source>
</evidence>
<feature type="active site" evidence="13 16">
    <location>
        <position position="195"/>
    </location>
</feature>
<dbReference type="SMART" id="SM00179">
    <property type="entry name" value="EGF_CA"/>
    <property type="match status" value="1"/>
</dbReference>
<dbReference type="PANTHER" id="PTHR10127:SF861">
    <property type="entry name" value="DORSAL-VENTRAL PATTERNING PROTEIN TOLLOID-RELATED"/>
    <property type="match status" value="1"/>
</dbReference>
<evidence type="ECO:0000256" key="12">
    <source>
        <dbReference type="ARBA" id="ARBA00025529"/>
    </source>
</evidence>
<comment type="function">
    <text evidence="12">Zinc metalloprotease. Provoques deadhesion of endothelial cells from cell cultures, and also degradation of fibronectin, fibrinogen and gelatin in vitro. Its role in the venom is not fully understood but it might act as a spreading factor that facilitates diffusion of other venom toxins. Alternatively, it might be involved in the proteolytic processing of other venom toxins or it might play a role in extra-oral digestion of prey.</text>
</comment>
<dbReference type="PROSITE" id="PS50026">
    <property type="entry name" value="EGF_3"/>
    <property type="match status" value="1"/>
</dbReference>
<sequence length="667" mass="75624">MRDRRTAQGAPLLLLLTTTLTTAVSGAFEPERGSWTRFPRLVSSDLDMEPGKAELFEGDIIVDRIPHPDSVASRHLHNPSNRHRRKGVRGRHFRRRHGRAATARTDRLWPHAVIPYEIEANFSGEHRALFKQAMRYWENETCVQFVERSPSQHPDYIVFTERACGCCSFVGRRGNGAQAISIGKNCDKFGIVVHELGHVVGFWHEHTRPDRDKHVQIISRNIVAGQEYNFNKLTDEEVNSLGLNYDYESIMHYARNTFSRSLALDTILPVRGKVVEIGQRLRLSSGDIAQTNKLYKCPECGRTCHEPSSQIQSPGFQYGKLGPHRCVWRISATQGERIVFEFTAMDIDPSCNEGYLEIRDGYWSRSPLLGRFCGNRTLGERFVSTGHRMLVIYHTTNAGSIYKGFQAKYEALCGGLLEQSEGTLQSPNYPDEYLADKECVWKIAVSPGSQVALTFQAFEVEYHDNCAYDFVEIRDGLELHSPLLARLCGYKIPEEVRSISNKMLIRFFSDSSIRKMGFSATFVTEIDECSGFKHGCQQKCINTVGSYRCECDIGYELHSDGKRCEDACGGILKGEKGTITSPSFPDLYPSNKQCIWEIMAPPQFRITLNFTHFDLEGTNQECEYDSVDIRSRTTAEEEWKKQGTYCGSRLPAIVTSEGNVLRIEFTS</sequence>
<organism evidence="22 23">
    <name type="scientific">Stegodyphus mimosarum</name>
    <name type="common">African social velvet spider</name>
    <dbReference type="NCBI Taxonomy" id="407821"/>
    <lineage>
        <taxon>Eukaryota</taxon>
        <taxon>Metazoa</taxon>
        <taxon>Ecdysozoa</taxon>
        <taxon>Arthropoda</taxon>
        <taxon>Chelicerata</taxon>
        <taxon>Arachnida</taxon>
        <taxon>Araneae</taxon>
        <taxon>Araneomorphae</taxon>
        <taxon>Entelegynae</taxon>
        <taxon>Eresoidea</taxon>
        <taxon>Eresidae</taxon>
        <taxon>Stegodyphus</taxon>
    </lineage>
</organism>
<feature type="binding site" evidence="14 16">
    <location>
        <position position="194"/>
    </location>
    <ligand>
        <name>Zn(2+)</name>
        <dbReference type="ChEBI" id="CHEBI:29105"/>
        <note>catalytic</note>
    </ligand>
</feature>
<comment type="cofactor">
    <cofactor evidence="16 17">
        <name>Zn(2+)</name>
        <dbReference type="ChEBI" id="CHEBI:29105"/>
    </cofactor>
    <text evidence="16 17">Binds 1 zinc ion per subunit.</text>
</comment>
<reference evidence="22 23" key="1">
    <citation type="submission" date="2013-11" db="EMBL/GenBank/DDBJ databases">
        <title>Genome sequencing of Stegodyphus mimosarum.</title>
        <authorList>
            <person name="Bechsgaard J."/>
        </authorList>
    </citation>
    <scope>NUCLEOTIDE SEQUENCE [LARGE SCALE GENOMIC DNA]</scope>
</reference>
<dbReference type="GO" id="GO:0005615">
    <property type="term" value="C:extracellular space"/>
    <property type="evidence" value="ECO:0007669"/>
    <property type="project" value="TreeGrafter"/>
</dbReference>
<dbReference type="Gene3D" id="2.10.25.10">
    <property type="entry name" value="Laminin"/>
    <property type="match status" value="1"/>
</dbReference>
<dbReference type="GO" id="GO:0004222">
    <property type="term" value="F:metalloendopeptidase activity"/>
    <property type="evidence" value="ECO:0007669"/>
    <property type="project" value="UniProtKB-UniRule"/>
</dbReference>
<keyword evidence="10 16" id="KW-1015">Disulfide bond</keyword>
<dbReference type="EMBL" id="KK113346">
    <property type="protein sequence ID" value="KFM59925.1"/>
    <property type="molecule type" value="Genomic_DNA"/>
</dbReference>
<dbReference type="MEROPS" id="M12.011"/>
<keyword evidence="4 14" id="KW-0479">Metal-binding</keyword>
<evidence type="ECO:0000256" key="17">
    <source>
        <dbReference type="RuleBase" id="RU361183"/>
    </source>
</evidence>
<dbReference type="Gene3D" id="2.60.120.290">
    <property type="entry name" value="Spermadhesin, CUB domain"/>
    <property type="match status" value="3"/>
</dbReference>
<dbReference type="InterPro" id="IPR000152">
    <property type="entry name" value="EGF-type_Asp/Asn_hydroxyl_site"/>
</dbReference>
<feature type="binding site" evidence="14 16">
    <location>
        <position position="204"/>
    </location>
    <ligand>
        <name>Zn(2+)</name>
        <dbReference type="ChEBI" id="CHEBI:29105"/>
        <note>catalytic</note>
    </ligand>
</feature>
<dbReference type="Pfam" id="PF00431">
    <property type="entry name" value="CUB"/>
    <property type="match status" value="3"/>
</dbReference>
<dbReference type="PROSITE" id="PS00010">
    <property type="entry name" value="ASX_HYDROXYL"/>
    <property type="match status" value="1"/>
</dbReference>
<dbReference type="InterPro" id="IPR006026">
    <property type="entry name" value="Peptidase_Metallo"/>
</dbReference>
<evidence type="ECO:0000256" key="3">
    <source>
        <dbReference type="ARBA" id="ARBA00022670"/>
    </source>
</evidence>
<evidence type="ECO:0000256" key="4">
    <source>
        <dbReference type="ARBA" id="ARBA00022723"/>
    </source>
</evidence>
<dbReference type="InterPro" id="IPR001881">
    <property type="entry name" value="EGF-like_Ca-bd_dom"/>
</dbReference>
<evidence type="ECO:0000256" key="5">
    <source>
        <dbReference type="ARBA" id="ARBA00022729"/>
    </source>
</evidence>
<protein>
    <recommendedName>
        <fullName evidence="17">Metalloendopeptidase</fullName>
        <ecNumber evidence="17">3.4.24.-</ecNumber>
    </recommendedName>
</protein>
<evidence type="ECO:0000256" key="11">
    <source>
        <dbReference type="ARBA" id="ARBA00023180"/>
    </source>
</evidence>
<evidence type="ECO:0000256" key="16">
    <source>
        <dbReference type="PROSITE-ProRule" id="PRU01211"/>
    </source>
</evidence>
<dbReference type="GO" id="GO:0008270">
    <property type="term" value="F:zinc ion binding"/>
    <property type="evidence" value="ECO:0007669"/>
    <property type="project" value="UniProtKB-UniRule"/>
</dbReference>
<dbReference type="PROSITE" id="PS01187">
    <property type="entry name" value="EGF_CA"/>
    <property type="match status" value="1"/>
</dbReference>
<dbReference type="FunFam" id="3.40.390.10:FF:000004">
    <property type="entry name" value="Metalloendopeptidase"/>
    <property type="match status" value="1"/>
</dbReference>
<dbReference type="FunFam" id="2.10.25.10:FF:000010">
    <property type="entry name" value="Pro-epidermal growth factor"/>
    <property type="match status" value="1"/>
</dbReference>
<keyword evidence="7 16" id="KW-0378">Hydrolase</keyword>
<feature type="domain" description="EGF-like" evidence="20">
    <location>
        <begin position="525"/>
        <end position="565"/>
    </location>
</feature>
<dbReference type="FunFam" id="2.60.120.290:FF:000004">
    <property type="entry name" value="Metalloendopeptidase"/>
    <property type="match status" value="1"/>
</dbReference>
<dbReference type="PIRSF" id="PIRSF001199">
    <property type="entry name" value="BMP_1/tolloid-like"/>
    <property type="match status" value="1"/>
</dbReference>
<dbReference type="PRINTS" id="PR00480">
    <property type="entry name" value="ASTACIN"/>
</dbReference>
<dbReference type="CDD" id="cd00054">
    <property type="entry name" value="EGF_CA"/>
    <property type="match status" value="1"/>
</dbReference>
<dbReference type="SUPFAM" id="SSF57196">
    <property type="entry name" value="EGF/Laminin"/>
    <property type="match status" value="1"/>
</dbReference>
<dbReference type="SMART" id="SM00042">
    <property type="entry name" value="CUB"/>
    <property type="match status" value="3"/>
</dbReference>
<dbReference type="FunFam" id="2.60.120.290:FF:000013">
    <property type="entry name" value="Membrane frizzled-related protein"/>
    <property type="match status" value="1"/>
</dbReference>
<evidence type="ECO:0000259" key="21">
    <source>
        <dbReference type="PROSITE" id="PS51864"/>
    </source>
</evidence>
<dbReference type="GO" id="GO:0016485">
    <property type="term" value="P:protein processing"/>
    <property type="evidence" value="ECO:0007669"/>
    <property type="project" value="TreeGrafter"/>
</dbReference>
<dbReference type="OrthoDB" id="9067804at2759"/>
<feature type="domain" description="Peptidase M12A" evidence="21">
    <location>
        <begin position="100"/>
        <end position="298"/>
    </location>
</feature>
<feature type="domain" description="CUB" evidence="19">
    <location>
        <begin position="568"/>
        <end position="667"/>
    </location>
</feature>
<dbReference type="OMA" id="YGNHDGV"/>
<dbReference type="AlphaFoldDB" id="A0A087T486"/>
<feature type="disulfide bond" evidence="16">
    <location>
        <begin position="166"/>
        <end position="167"/>
    </location>
</feature>
<keyword evidence="11" id="KW-0325">Glycoprotein</keyword>
<comment type="caution">
    <text evidence="15">Lacks conserved residue(s) required for the propagation of feature annotation.</text>
</comment>